<dbReference type="CDD" id="cd06257">
    <property type="entry name" value="DnaJ"/>
    <property type="match status" value="1"/>
</dbReference>
<keyword evidence="2" id="KW-1133">Transmembrane helix</keyword>
<organism evidence="4 5">
    <name type="scientific">Globodera pallida</name>
    <name type="common">Potato cyst nematode worm</name>
    <name type="synonym">Heterodera pallida</name>
    <dbReference type="NCBI Taxonomy" id="36090"/>
    <lineage>
        <taxon>Eukaryota</taxon>
        <taxon>Metazoa</taxon>
        <taxon>Ecdysozoa</taxon>
        <taxon>Nematoda</taxon>
        <taxon>Chromadorea</taxon>
        <taxon>Rhabditida</taxon>
        <taxon>Tylenchina</taxon>
        <taxon>Tylenchomorpha</taxon>
        <taxon>Tylenchoidea</taxon>
        <taxon>Heteroderidae</taxon>
        <taxon>Heteroderinae</taxon>
        <taxon>Globodera</taxon>
    </lineage>
</organism>
<dbReference type="PRINTS" id="PR00625">
    <property type="entry name" value="JDOMAIN"/>
</dbReference>
<evidence type="ECO:0000259" key="3">
    <source>
        <dbReference type="PROSITE" id="PS50076"/>
    </source>
</evidence>
<dbReference type="PANTHER" id="PTHR44145:SF3">
    <property type="entry name" value="DNAJ HOMOLOG SUBFAMILY A MEMBER 3, MITOCHONDRIAL"/>
    <property type="match status" value="1"/>
</dbReference>
<feature type="domain" description="J" evidence="3">
    <location>
        <begin position="20"/>
        <end position="87"/>
    </location>
</feature>
<keyword evidence="4" id="KW-1185">Reference proteome</keyword>
<name>A0A183C6F2_GLOPA</name>
<evidence type="ECO:0000256" key="2">
    <source>
        <dbReference type="SAM" id="Phobius"/>
    </source>
</evidence>
<dbReference type="InterPro" id="IPR001623">
    <property type="entry name" value="DnaJ_domain"/>
</dbReference>
<dbReference type="SMART" id="SM00271">
    <property type="entry name" value="DnaJ"/>
    <property type="match status" value="1"/>
</dbReference>
<dbReference type="AlphaFoldDB" id="A0A183C6F2"/>
<reference evidence="5" key="2">
    <citation type="submission" date="2016-06" db="UniProtKB">
        <authorList>
            <consortium name="WormBaseParasite"/>
        </authorList>
    </citation>
    <scope>IDENTIFICATION</scope>
</reference>
<evidence type="ECO:0000256" key="1">
    <source>
        <dbReference type="ARBA" id="ARBA00023186"/>
    </source>
</evidence>
<dbReference type="InterPro" id="IPR051938">
    <property type="entry name" value="Apopto_cytoskel_mod"/>
</dbReference>
<protein>
    <submittedName>
        <fullName evidence="5">J domain-containing protein</fullName>
    </submittedName>
</protein>
<dbReference type="Pfam" id="PF00226">
    <property type="entry name" value="DnaJ"/>
    <property type="match status" value="1"/>
</dbReference>
<dbReference type="Gene3D" id="1.10.287.110">
    <property type="entry name" value="DnaJ domain"/>
    <property type="match status" value="1"/>
</dbReference>
<keyword evidence="1" id="KW-0143">Chaperone</keyword>
<keyword evidence="2" id="KW-0812">Transmembrane</keyword>
<sequence>MGSSKTFLTGGLFKELRIKDFYQILDVSPTASHEEIKKAYYTLAKKYHPDVSGVNANATFAQKYMEIREAYDILCDEEKRNEHDRRLETLQFRRKRIIAARHKVYPFTSQKETGDETQKDRRIMPSLASLSNAFGAPHQWRRPFQNPTEDARREEKEAKIFRGLVVSFITLLIAYYVFLRFFARKRHSSGINLS</sequence>
<proteinExistence type="predicted"/>
<dbReference type="WBParaSite" id="GPLIN_000844800">
    <property type="protein sequence ID" value="GPLIN_000844800"/>
    <property type="gene ID" value="GPLIN_000844800"/>
</dbReference>
<reference evidence="4" key="1">
    <citation type="submission" date="2014-05" db="EMBL/GenBank/DDBJ databases">
        <title>The genome and life-stage specific transcriptomes of Globodera pallida elucidate key aspects of plant parasitism by a cyst nematode.</title>
        <authorList>
            <person name="Cotton J.A."/>
            <person name="Lilley C.J."/>
            <person name="Jones L.M."/>
            <person name="Kikuchi T."/>
            <person name="Reid A.J."/>
            <person name="Thorpe P."/>
            <person name="Tsai I.J."/>
            <person name="Beasley H."/>
            <person name="Blok V."/>
            <person name="Cock P.J.A."/>
            <person name="Van den Akker S.E."/>
            <person name="Holroyd N."/>
            <person name="Hunt M."/>
            <person name="Mantelin S."/>
            <person name="Naghra H."/>
            <person name="Pain A."/>
            <person name="Palomares-Rius J.E."/>
            <person name="Zarowiecki M."/>
            <person name="Berriman M."/>
            <person name="Jones J.T."/>
            <person name="Urwin P.E."/>
        </authorList>
    </citation>
    <scope>NUCLEOTIDE SEQUENCE [LARGE SCALE GENOMIC DNA]</scope>
    <source>
        <strain evidence="4">Lindley</strain>
    </source>
</reference>
<dbReference type="Proteomes" id="UP000050741">
    <property type="component" value="Unassembled WGS sequence"/>
</dbReference>
<accession>A0A183C6F2</accession>
<evidence type="ECO:0000313" key="5">
    <source>
        <dbReference type="WBParaSite" id="GPLIN_000844800"/>
    </source>
</evidence>
<dbReference type="SUPFAM" id="SSF46565">
    <property type="entry name" value="Chaperone J-domain"/>
    <property type="match status" value="1"/>
</dbReference>
<keyword evidence="2" id="KW-0472">Membrane</keyword>
<evidence type="ECO:0000313" key="4">
    <source>
        <dbReference type="Proteomes" id="UP000050741"/>
    </source>
</evidence>
<dbReference type="PROSITE" id="PS50076">
    <property type="entry name" value="DNAJ_2"/>
    <property type="match status" value="1"/>
</dbReference>
<dbReference type="PANTHER" id="PTHR44145">
    <property type="entry name" value="DNAJ HOMOLOG SUBFAMILY A MEMBER 3, MITOCHONDRIAL"/>
    <property type="match status" value="1"/>
</dbReference>
<dbReference type="InterPro" id="IPR036869">
    <property type="entry name" value="J_dom_sf"/>
</dbReference>
<feature type="transmembrane region" description="Helical" evidence="2">
    <location>
        <begin position="160"/>
        <end position="179"/>
    </location>
</feature>